<dbReference type="VEuPathDB" id="VectorBase:CSON012918"/>
<dbReference type="AlphaFoldDB" id="A0A336MIR9"/>
<gene>
    <name evidence="2" type="primary">CSON012918</name>
</gene>
<accession>A0A336MIR9</accession>
<organism evidence="2">
    <name type="scientific">Culicoides sonorensis</name>
    <name type="common">Biting midge</name>
    <dbReference type="NCBI Taxonomy" id="179676"/>
    <lineage>
        <taxon>Eukaryota</taxon>
        <taxon>Metazoa</taxon>
        <taxon>Ecdysozoa</taxon>
        <taxon>Arthropoda</taxon>
        <taxon>Hexapoda</taxon>
        <taxon>Insecta</taxon>
        <taxon>Pterygota</taxon>
        <taxon>Neoptera</taxon>
        <taxon>Endopterygota</taxon>
        <taxon>Diptera</taxon>
        <taxon>Nematocera</taxon>
        <taxon>Chironomoidea</taxon>
        <taxon>Ceratopogonidae</taxon>
        <taxon>Ceratopogoninae</taxon>
        <taxon>Culicoides</taxon>
        <taxon>Monoculicoides</taxon>
    </lineage>
</organism>
<evidence type="ECO:0000313" key="2">
    <source>
        <dbReference type="EMBL" id="SSX25938.1"/>
    </source>
</evidence>
<reference evidence="1" key="1">
    <citation type="submission" date="2018-04" db="EMBL/GenBank/DDBJ databases">
        <authorList>
            <person name="Go L.Y."/>
            <person name="Mitchell J.A."/>
        </authorList>
    </citation>
    <scope>NUCLEOTIDE SEQUENCE</scope>
    <source>
        <tissue evidence="1">Whole organism</tissue>
    </source>
</reference>
<proteinExistence type="predicted"/>
<dbReference type="EMBL" id="UFQT01000633">
    <property type="protein sequence ID" value="SSX25938.1"/>
    <property type="molecule type" value="Genomic_DNA"/>
</dbReference>
<name>A0A336MIR9_CULSO</name>
<sequence>MQNRCIVETVLLAAMNHLSQPKEQEQIGLSSLKSQTPPLRHLFLQISISQRSPLKPKSQFSQCADPFLNETHVPPFTQKFLQIFTSHRVPEKPRGHSHLLLPSSFNSLPLFKQ</sequence>
<reference evidence="2" key="2">
    <citation type="submission" date="2018-07" db="EMBL/GenBank/DDBJ databases">
        <authorList>
            <person name="Quirk P.G."/>
            <person name="Krulwich T.A."/>
        </authorList>
    </citation>
    <scope>NUCLEOTIDE SEQUENCE</scope>
</reference>
<dbReference type="EMBL" id="UFQS01000633">
    <property type="protein sequence ID" value="SSX05579.1"/>
    <property type="molecule type" value="Genomic_DNA"/>
</dbReference>
<protein>
    <submittedName>
        <fullName evidence="2">CSON012918 protein</fullName>
    </submittedName>
</protein>
<evidence type="ECO:0000313" key="1">
    <source>
        <dbReference type="EMBL" id="SSX05579.1"/>
    </source>
</evidence>